<dbReference type="NCBIfam" id="TIGR01786">
    <property type="entry name" value="TonB-hemlactrns"/>
    <property type="match status" value="1"/>
</dbReference>
<dbReference type="Gene3D" id="2.40.170.20">
    <property type="entry name" value="TonB-dependent receptor, beta-barrel domain"/>
    <property type="match status" value="1"/>
</dbReference>
<dbReference type="Pfam" id="PF00593">
    <property type="entry name" value="TonB_dep_Rec_b-barrel"/>
    <property type="match status" value="1"/>
</dbReference>
<keyword evidence="8 11" id="KW-0472">Membrane</keyword>
<feature type="chain" id="PRO_5045258950" evidence="15">
    <location>
        <begin position="38"/>
        <end position="744"/>
    </location>
</feature>
<evidence type="ECO:0000259" key="17">
    <source>
        <dbReference type="Pfam" id="PF07715"/>
    </source>
</evidence>
<evidence type="ECO:0000256" key="6">
    <source>
        <dbReference type="ARBA" id="ARBA00022729"/>
    </source>
</evidence>
<dbReference type="PROSITE" id="PS52016">
    <property type="entry name" value="TONB_DEPENDENT_REC_3"/>
    <property type="match status" value="1"/>
</dbReference>
<dbReference type="CDD" id="cd01347">
    <property type="entry name" value="ligand_gated_channel"/>
    <property type="match status" value="1"/>
</dbReference>
<keyword evidence="9 18" id="KW-0675">Receptor</keyword>
<dbReference type="NCBIfam" id="TIGR01785">
    <property type="entry name" value="TonB-hemin"/>
    <property type="match status" value="1"/>
</dbReference>
<evidence type="ECO:0000256" key="7">
    <source>
        <dbReference type="ARBA" id="ARBA00023077"/>
    </source>
</evidence>
<keyword evidence="5 11" id="KW-0812">Transmembrane</keyword>
<dbReference type="InterPro" id="IPR036942">
    <property type="entry name" value="Beta-barrel_TonB_sf"/>
</dbReference>
<organism evidence="18 19">
    <name type="scientific">Novosphingobium clariflavum</name>
    <dbReference type="NCBI Taxonomy" id="2029884"/>
    <lineage>
        <taxon>Bacteria</taxon>
        <taxon>Pseudomonadati</taxon>
        <taxon>Pseudomonadota</taxon>
        <taxon>Alphaproteobacteria</taxon>
        <taxon>Sphingomonadales</taxon>
        <taxon>Sphingomonadaceae</taxon>
        <taxon>Novosphingobium</taxon>
    </lineage>
</organism>
<gene>
    <name evidence="18" type="ORF">ACFFF8_18450</name>
</gene>
<dbReference type="RefSeq" id="WP_267218371.1">
    <property type="nucleotide sequence ID" value="NZ_JAPCWC010000001.1"/>
</dbReference>
<comment type="subcellular location">
    <subcellularLocation>
        <location evidence="1 11">Cell outer membrane</location>
        <topology evidence="1 11">Multi-pass membrane protein</topology>
    </subcellularLocation>
</comment>
<dbReference type="InterPro" id="IPR000531">
    <property type="entry name" value="Beta-barrel_TonB"/>
</dbReference>
<evidence type="ECO:0000313" key="19">
    <source>
        <dbReference type="Proteomes" id="UP001589858"/>
    </source>
</evidence>
<dbReference type="InterPro" id="IPR010917">
    <property type="entry name" value="TonB_rcpt_CS"/>
</dbReference>
<evidence type="ECO:0000256" key="10">
    <source>
        <dbReference type="ARBA" id="ARBA00023237"/>
    </source>
</evidence>
<dbReference type="InterPro" id="IPR011276">
    <property type="entry name" value="TonB_haem/Hb_rcpt"/>
</dbReference>
<evidence type="ECO:0000256" key="2">
    <source>
        <dbReference type="ARBA" id="ARBA00009810"/>
    </source>
</evidence>
<dbReference type="Pfam" id="PF07715">
    <property type="entry name" value="Plug"/>
    <property type="match status" value="1"/>
</dbReference>
<dbReference type="Proteomes" id="UP001589858">
    <property type="component" value="Unassembled WGS sequence"/>
</dbReference>
<dbReference type="PANTHER" id="PTHR30069">
    <property type="entry name" value="TONB-DEPENDENT OUTER MEMBRANE RECEPTOR"/>
    <property type="match status" value="1"/>
</dbReference>
<keyword evidence="4 11" id="KW-1134">Transmembrane beta strand</keyword>
<evidence type="ECO:0000259" key="16">
    <source>
        <dbReference type="Pfam" id="PF00593"/>
    </source>
</evidence>
<evidence type="ECO:0000256" key="12">
    <source>
        <dbReference type="PROSITE-ProRule" id="PRU10144"/>
    </source>
</evidence>
<comment type="similarity">
    <text evidence="2 11 13">Belongs to the TonB-dependent receptor family.</text>
</comment>
<keyword evidence="7 13" id="KW-0798">TonB box</keyword>
<keyword evidence="6 15" id="KW-0732">Signal</keyword>
<dbReference type="InterPro" id="IPR012910">
    <property type="entry name" value="Plug_dom"/>
</dbReference>
<evidence type="ECO:0000256" key="5">
    <source>
        <dbReference type="ARBA" id="ARBA00022692"/>
    </source>
</evidence>
<dbReference type="InterPro" id="IPR039426">
    <property type="entry name" value="TonB-dep_rcpt-like"/>
</dbReference>
<keyword evidence="3 11" id="KW-0813">Transport</keyword>
<feature type="short sequence motif" description="TonB C-terminal box" evidence="12">
    <location>
        <begin position="727"/>
        <end position="744"/>
    </location>
</feature>
<evidence type="ECO:0000313" key="18">
    <source>
        <dbReference type="EMBL" id="MFC0686569.1"/>
    </source>
</evidence>
<evidence type="ECO:0000256" key="3">
    <source>
        <dbReference type="ARBA" id="ARBA00022448"/>
    </source>
</evidence>
<dbReference type="SUPFAM" id="SSF56935">
    <property type="entry name" value="Porins"/>
    <property type="match status" value="1"/>
</dbReference>
<evidence type="ECO:0000256" key="8">
    <source>
        <dbReference type="ARBA" id="ARBA00023136"/>
    </source>
</evidence>
<evidence type="ECO:0000256" key="15">
    <source>
        <dbReference type="SAM" id="SignalP"/>
    </source>
</evidence>
<dbReference type="PANTHER" id="PTHR30069:SF29">
    <property type="entry name" value="HEMOGLOBIN AND HEMOGLOBIN-HAPTOGLOBIN-BINDING PROTEIN 1-RELATED"/>
    <property type="match status" value="1"/>
</dbReference>
<dbReference type="PROSITE" id="PS01156">
    <property type="entry name" value="TONB_DEPENDENT_REC_2"/>
    <property type="match status" value="1"/>
</dbReference>
<dbReference type="EMBL" id="JBHLTM010000075">
    <property type="protein sequence ID" value="MFC0686569.1"/>
    <property type="molecule type" value="Genomic_DNA"/>
</dbReference>
<comment type="caution">
    <text evidence="18">The sequence shown here is derived from an EMBL/GenBank/DDBJ whole genome shotgun (WGS) entry which is preliminary data.</text>
</comment>
<feature type="signal peptide" evidence="15">
    <location>
        <begin position="1"/>
        <end position="37"/>
    </location>
</feature>
<name>A0ABV6SBE4_9SPHN</name>
<reference evidence="18 19" key="1">
    <citation type="submission" date="2024-09" db="EMBL/GenBank/DDBJ databases">
        <authorList>
            <person name="Sun Q."/>
            <person name="Mori K."/>
        </authorList>
    </citation>
    <scope>NUCLEOTIDE SEQUENCE [LARGE SCALE GENOMIC DNA]</scope>
    <source>
        <strain evidence="18 19">CICC 11035S</strain>
    </source>
</reference>
<evidence type="ECO:0000256" key="13">
    <source>
        <dbReference type="RuleBase" id="RU003357"/>
    </source>
</evidence>
<protein>
    <submittedName>
        <fullName evidence="18">TonB-dependent hemoglobin/transferrin/lactoferrin family receptor</fullName>
    </submittedName>
</protein>
<dbReference type="InterPro" id="IPR010949">
    <property type="entry name" value="TonB_Hb/transfer/lactofer_rcpt"/>
</dbReference>
<evidence type="ECO:0000256" key="1">
    <source>
        <dbReference type="ARBA" id="ARBA00004571"/>
    </source>
</evidence>
<evidence type="ECO:0000256" key="9">
    <source>
        <dbReference type="ARBA" id="ARBA00023170"/>
    </source>
</evidence>
<feature type="domain" description="TonB-dependent receptor plug" evidence="17">
    <location>
        <begin position="74"/>
        <end position="173"/>
    </location>
</feature>
<sequence>MITALLTGTSTIGIGRGMASAAALMLVLPGAPALAQAADSPDDTVRLGSFPVRAKAEDTADSERSASGKPRVLTTTTTAETLRERMVDSLSDYARRVDAGVNFNPQNQSINIRGLDANRVLTTIDGIRTPWLNDGARGVQGGVALFDFNALSAIDVVKSADSSFFGTGALAGTLALRTLDPEDLLVDGKVQAGLGKVTYDSASDSAYINQAAAVRSKDTLLLIQGGYQNGNETKNQGNSGGAGSTRTDANPASYDQLNLLVKLHQYLPGGHRLGLTGEIFSRDYDENTLTSVGSTYSAYNTQNKTKRKRISGSYDYQGDGGAIREAHLVGYWQRSNLETYTAGDRLTAPIGKYIRDSDLEVEMYGLSGAITADFQTGPVSHAVTLAGEAYRTNTSQYAAGQDNCTAAIYSCSFLHVNQSDMPTVHGTDLGLVLQDRIGFGAAQWLHVTPGIRYDYYRRSPQDTPSYTENAAYEGLPASSSDHHWSPKVLVEAEVISKLTLYGQYAQAFRAPSATELYLAYGGTGSYVTVGTPALKPETSKGYEFGVHYGDARRGLRLAYYRNKYRNFIDTVTTTAAAAGLSGSYPFGVFKYMNLDRVRIYGIEASGNWEFSKHWRTWASLAYTNGKNTQDDYHLNSIPPLRAVLGLGYTHDNFGVDLSGTVAGSRNKVENPASDLNKTPSYGIIDASAWIQPAFARGLRLQVGVYNLLDKTYFNALDLPDSGSIPQLFYSQPGRTVKATALISF</sequence>
<evidence type="ECO:0000256" key="4">
    <source>
        <dbReference type="ARBA" id="ARBA00022452"/>
    </source>
</evidence>
<feature type="region of interest" description="Disordered" evidence="14">
    <location>
        <begin position="229"/>
        <end position="249"/>
    </location>
</feature>
<keyword evidence="19" id="KW-1185">Reference proteome</keyword>
<evidence type="ECO:0000256" key="11">
    <source>
        <dbReference type="PROSITE-ProRule" id="PRU01360"/>
    </source>
</evidence>
<evidence type="ECO:0000256" key="14">
    <source>
        <dbReference type="SAM" id="MobiDB-lite"/>
    </source>
</evidence>
<dbReference type="InterPro" id="IPR037066">
    <property type="entry name" value="Plug_dom_sf"/>
</dbReference>
<accession>A0ABV6SBE4</accession>
<dbReference type="Gene3D" id="2.170.130.10">
    <property type="entry name" value="TonB-dependent receptor, plug domain"/>
    <property type="match status" value="1"/>
</dbReference>
<keyword evidence="10 11" id="KW-0998">Cell outer membrane</keyword>
<feature type="domain" description="TonB-dependent receptor-like beta-barrel" evidence="16">
    <location>
        <begin position="255"/>
        <end position="707"/>
    </location>
</feature>
<proteinExistence type="inferred from homology"/>